<proteinExistence type="predicted"/>
<gene>
    <name evidence="3" type="ORF">T459_35066</name>
</gene>
<dbReference type="PANTHER" id="PTHR24121:SF22">
    <property type="entry name" value="PROTEIN ACCELERATED CELL DEATH 6-LIKE"/>
    <property type="match status" value="1"/>
</dbReference>
<feature type="repeat" description="ANK" evidence="1">
    <location>
        <begin position="209"/>
        <end position="241"/>
    </location>
</feature>
<feature type="region of interest" description="Disordered" evidence="2">
    <location>
        <begin position="1"/>
        <end position="101"/>
    </location>
</feature>
<name>A0A2G2XUD6_CAPAN</name>
<evidence type="ECO:0000256" key="1">
    <source>
        <dbReference type="PROSITE-ProRule" id="PRU00023"/>
    </source>
</evidence>
<feature type="compositionally biased region" description="Acidic residues" evidence="2">
    <location>
        <begin position="55"/>
        <end position="65"/>
    </location>
</feature>
<reference evidence="3 4" key="1">
    <citation type="journal article" date="2014" name="Nat. Genet.">
        <title>Genome sequence of the hot pepper provides insights into the evolution of pungency in Capsicum species.</title>
        <authorList>
            <person name="Kim S."/>
            <person name="Park M."/>
            <person name="Yeom S.I."/>
            <person name="Kim Y.M."/>
            <person name="Lee J.M."/>
            <person name="Lee H.A."/>
            <person name="Seo E."/>
            <person name="Choi J."/>
            <person name="Cheong K."/>
            <person name="Kim K.T."/>
            <person name="Jung K."/>
            <person name="Lee G.W."/>
            <person name="Oh S.K."/>
            <person name="Bae C."/>
            <person name="Kim S.B."/>
            <person name="Lee H.Y."/>
            <person name="Kim S.Y."/>
            <person name="Kim M.S."/>
            <person name="Kang B.C."/>
            <person name="Jo Y.D."/>
            <person name="Yang H.B."/>
            <person name="Jeong H.J."/>
            <person name="Kang W.H."/>
            <person name="Kwon J.K."/>
            <person name="Shin C."/>
            <person name="Lim J.Y."/>
            <person name="Park J.H."/>
            <person name="Huh J.H."/>
            <person name="Kim J.S."/>
            <person name="Kim B.D."/>
            <person name="Cohen O."/>
            <person name="Paran I."/>
            <person name="Suh M.C."/>
            <person name="Lee S.B."/>
            <person name="Kim Y.K."/>
            <person name="Shin Y."/>
            <person name="Noh S.J."/>
            <person name="Park J."/>
            <person name="Seo Y.S."/>
            <person name="Kwon S.Y."/>
            <person name="Kim H.A."/>
            <person name="Park J.M."/>
            <person name="Kim H.J."/>
            <person name="Choi S.B."/>
            <person name="Bosland P.W."/>
            <person name="Reeves G."/>
            <person name="Jo S.H."/>
            <person name="Lee B.W."/>
            <person name="Cho H.T."/>
            <person name="Choi H.S."/>
            <person name="Lee M.S."/>
            <person name="Yu Y."/>
            <person name="Do Choi Y."/>
            <person name="Park B.S."/>
            <person name="van Deynze A."/>
            <person name="Ashrafi H."/>
            <person name="Hill T."/>
            <person name="Kim W.T."/>
            <person name="Pai H.S."/>
            <person name="Ahn H.K."/>
            <person name="Yeam I."/>
            <person name="Giovannoni J.J."/>
            <person name="Rose J.K."/>
            <person name="Sorensen I."/>
            <person name="Lee S.J."/>
            <person name="Kim R.W."/>
            <person name="Choi I.Y."/>
            <person name="Choi B.S."/>
            <person name="Lim J.S."/>
            <person name="Lee Y.H."/>
            <person name="Choi D."/>
        </authorList>
    </citation>
    <scope>NUCLEOTIDE SEQUENCE [LARGE SCALE GENOMIC DNA]</scope>
    <source>
        <strain evidence="4">cv. CM334</strain>
    </source>
</reference>
<comment type="caution">
    <text evidence="3">The sequence shown here is derived from an EMBL/GenBank/DDBJ whole genome shotgun (WGS) entry which is preliminary data.</text>
</comment>
<keyword evidence="1" id="KW-0040">ANK repeat</keyword>
<dbReference type="Pfam" id="PF12796">
    <property type="entry name" value="Ank_2"/>
    <property type="match status" value="1"/>
</dbReference>
<feature type="compositionally biased region" description="Basic residues" evidence="2">
    <location>
        <begin position="22"/>
        <end position="39"/>
    </location>
</feature>
<dbReference type="EMBL" id="AYRZ02000267">
    <property type="protein sequence ID" value="PHT61082.1"/>
    <property type="molecule type" value="Genomic_DNA"/>
</dbReference>
<dbReference type="SUPFAM" id="SSF48403">
    <property type="entry name" value="Ankyrin repeat"/>
    <property type="match status" value="1"/>
</dbReference>
<dbReference type="GO" id="GO:0005886">
    <property type="term" value="C:plasma membrane"/>
    <property type="evidence" value="ECO:0000318"/>
    <property type="project" value="GO_Central"/>
</dbReference>
<protein>
    <submittedName>
        <fullName evidence="3">Uncharacterized protein</fullName>
    </submittedName>
</protein>
<dbReference type="InterPro" id="IPR036770">
    <property type="entry name" value="Ankyrin_rpt-contain_sf"/>
</dbReference>
<dbReference type="PROSITE" id="PS50088">
    <property type="entry name" value="ANK_REPEAT"/>
    <property type="match status" value="2"/>
</dbReference>
<dbReference type="AlphaFoldDB" id="A0A2G2XUD6"/>
<sequence length="436" mass="49094">MIKSQVDASNADVYAQLQNERKKNKRMKKELHLLMKHVYNKSSSNDERPSQEDNQAYEDESDYDSDNTNGSDNPDNVNESDSDPDEKAKNSPANQIKETKMDLTYNAAVEGNISNGDFSLAEYLERDEENGYQVTPTGNIILHAAAHYGCSHFVAEVLKITPALLCHQNKKNETALQIAANEGHIEVVHLLLSIEEHYKEKLMRMTDENGDTALHKAVRSRHQDVARLLVKEDLEFEFPSNKARETPLYLVAESGLRETLIEILNSCKQPTSSAGPLNRTPLHAAVIQEHTESIGNSLSVVRIERSSFRYAGWKKSLAYLPAGSENDWTTAIHIAADAAIFCSRANVVSYLLKPTKWDKLIEDPDNDGNTPLHLLASSNFWGYVPLELKDHPRTKKMSYNKENNTPFDVAVSCTEWTDDKDRIAPSLYNDFLNSIV</sequence>
<evidence type="ECO:0000313" key="3">
    <source>
        <dbReference type="EMBL" id="PHT61082.1"/>
    </source>
</evidence>
<keyword evidence="4" id="KW-1185">Reference proteome</keyword>
<evidence type="ECO:0000313" key="4">
    <source>
        <dbReference type="Proteomes" id="UP000222542"/>
    </source>
</evidence>
<reference evidence="3 4" key="2">
    <citation type="journal article" date="2017" name="Genome Biol.">
        <title>New reference genome sequences of hot pepper reveal the massive evolution of plant disease-resistance genes by retroduplication.</title>
        <authorList>
            <person name="Kim S."/>
            <person name="Park J."/>
            <person name="Yeom S.I."/>
            <person name="Kim Y.M."/>
            <person name="Seo E."/>
            <person name="Kim K.T."/>
            <person name="Kim M.S."/>
            <person name="Lee J.M."/>
            <person name="Cheong K."/>
            <person name="Shin H.S."/>
            <person name="Kim S.B."/>
            <person name="Han K."/>
            <person name="Lee J."/>
            <person name="Park M."/>
            <person name="Lee H.A."/>
            <person name="Lee H.Y."/>
            <person name="Lee Y."/>
            <person name="Oh S."/>
            <person name="Lee J.H."/>
            <person name="Choi E."/>
            <person name="Choi E."/>
            <person name="Lee S.E."/>
            <person name="Jeon J."/>
            <person name="Kim H."/>
            <person name="Choi G."/>
            <person name="Song H."/>
            <person name="Lee J."/>
            <person name="Lee S.C."/>
            <person name="Kwon J.K."/>
            <person name="Lee H.Y."/>
            <person name="Koo N."/>
            <person name="Hong Y."/>
            <person name="Kim R.W."/>
            <person name="Kang W.H."/>
            <person name="Huh J.H."/>
            <person name="Kang B.C."/>
            <person name="Yang T.J."/>
            <person name="Lee Y.H."/>
            <person name="Bennetzen J.L."/>
            <person name="Choi D."/>
        </authorList>
    </citation>
    <scope>NUCLEOTIDE SEQUENCE [LARGE SCALE GENOMIC DNA]</scope>
    <source>
        <strain evidence="4">cv. CM334</strain>
    </source>
</reference>
<dbReference type="Proteomes" id="UP000222542">
    <property type="component" value="Unassembled WGS sequence"/>
</dbReference>
<dbReference type="PANTHER" id="PTHR24121">
    <property type="entry name" value="NO MECHANORECEPTOR POTENTIAL C, ISOFORM D-RELATED"/>
    <property type="match status" value="1"/>
</dbReference>
<feature type="compositionally biased region" description="Polar residues" evidence="2">
    <location>
        <begin position="66"/>
        <end position="77"/>
    </location>
</feature>
<dbReference type="PROSITE" id="PS50297">
    <property type="entry name" value="ANK_REP_REGION"/>
    <property type="match status" value="2"/>
</dbReference>
<feature type="repeat" description="ANK" evidence="1">
    <location>
        <begin position="171"/>
        <end position="193"/>
    </location>
</feature>
<dbReference type="SMART" id="SM00248">
    <property type="entry name" value="ANK"/>
    <property type="match status" value="6"/>
</dbReference>
<organism evidence="3 4">
    <name type="scientific">Capsicum annuum</name>
    <name type="common">Capsicum pepper</name>
    <dbReference type="NCBI Taxonomy" id="4072"/>
    <lineage>
        <taxon>Eukaryota</taxon>
        <taxon>Viridiplantae</taxon>
        <taxon>Streptophyta</taxon>
        <taxon>Embryophyta</taxon>
        <taxon>Tracheophyta</taxon>
        <taxon>Spermatophyta</taxon>
        <taxon>Magnoliopsida</taxon>
        <taxon>eudicotyledons</taxon>
        <taxon>Gunneridae</taxon>
        <taxon>Pentapetalae</taxon>
        <taxon>asterids</taxon>
        <taxon>lamiids</taxon>
        <taxon>Solanales</taxon>
        <taxon>Solanaceae</taxon>
        <taxon>Solanoideae</taxon>
        <taxon>Capsiceae</taxon>
        <taxon>Capsicum</taxon>
    </lineage>
</organism>
<dbReference type="Gramene" id="PHT61082">
    <property type="protein sequence ID" value="PHT61082"/>
    <property type="gene ID" value="T459_35066"/>
</dbReference>
<evidence type="ECO:0000256" key="2">
    <source>
        <dbReference type="SAM" id="MobiDB-lite"/>
    </source>
</evidence>
<dbReference type="Gene3D" id="1.25.40.20">
    <property type="entry name" value="Ankyrin repeat-containing domain"/>
    <property type="match status" value="3"/>
</dbReference>
<dbReference type="InterPro" id="IPR002110">
    <property type="entry name" value="Ankyrin_rpt"/>
</dbReference>
<accession>A0A2G2XUD6</accession>